<sequence length="110" mass="11295">MDGESLTLTYTAQMSRETGPVMKFTSVYPANTAAGLPLISAVVVALDPGTGRTAAILDGTTITTRWTAAASALAVTELSDPDATVLTILGSGVQAREHTRPGSFSTETPP</sequence>
<dbReference type="Proteomes" id="UP000578449">
    <property type="component" value="Unassembled WGS sequence"/>
</dbReference>
<protein>
    <submittedName>
        <fullName evidence="1">Ornithine cyclodeaminase/alanine dehydrogenase-like protein (Mu-crystallin family)</fullName>
    </submittedName>
</protein>
<dbReference type="InterPro" id="IPR023401">
    <property type="entry name" value="ODC_N"/>
</dbReference>
<evidence type="ECO:0000313" key="2">
    <source>
        <dbReference type="Proteomes" id="UP000578449"/>
    </source>
</evidence>
<dbReference type="SUPFAM" id="SSF51735">
    <property type="entry name" value="NAD(P)-binding Rossmann-fold domains"/>
    <property type="match status" value="1"/>
</dbReference>
<name>A0A840PI23_9ACTN</name>
<evidence type="ECO:0000313" key="1">
    <source>
        <dbReference type="EMBL" id="MBB5137451.1"/>
    </source>
</evidence>
<dbReference type="EMBL" id="JACHGN010000017">
    <property type="protein sequence ID" value="MBB5137451.1"/>
    <property type="molecule type" value="Genomic_DNA"/>
</dbReference>
<dbReference type="Gene3D" id="3.30.1780.10">
    <property type="entry name" value="ornithine cyclodeaminase, domain 1"/>
    <property type="match status" value="1"/>
</dbReference>
<dbReference type="Pfam" id="PF02423">
    <property type="entry name" value="OCD_Mu_crystall"/>
    <property type="match status" value="1"/>
</dbReference>
<dbReference type="Gene3D" id="3.40.50.720">
    <property type="entry name" value="NAD(P)-binding Rossmann-like Domain"/>
    <property type="match status" value="1"/>
</dbReference>
<gene>
    <name evidence="1" type="ORF">HNP84_007203</name>
</gene>
<keyword evidence="2" id="KW-1185">Reference proteome</keyword>
<proteinExistence type="predicted"/>
<organism evidence="1 2">
    <name type="scientific">Thermocatellispora tengchongensis</name>
    <dbReference type="NCBI Taxonomy" id="1073253"/>
    <lineage>
        <taxon>Bacteria</taxon>
        <taxon>Bacillati</taxon>
        <taxon>Actinomycetota</taxon>
        <taxon>Actinomycetes</taxon>
        <taxon>Streptosporangiales</taxon>
        <taxon>Streptosporangiaceae</taxon>
        <taxon>Thermocatellispora</taxon>
    </lineage>
</organism>
<dbReference type="InterPro" id="IPR036291">
    <property type="entry name" value="NAD(P)-bd_dom_sf"/>
</dbReference>
<dbReference type="GO" id="GO:0005737">
    <property type="term" value="C:cytoplasm"/>
    <property type="evidence" value="ECO:0007669"/>
    <property type="project" value="TreeGrafter"/>
</dbReference>
<dbReference type="PANTHER" id="PTHR13812">
    <property type="entry name" value="KETIMINE REDUCTASE MU-CRYSTALLIN"/>
    <property type="match status" value="1"/>
</dbReference>
<dbReference type="RefSeq" id="WP_185054345.1">
    <property type="nucleotide sequence ID" value="NZ_BAABIX010000012.1"/>
</dbReference>
<dbReference type="AlphaFoldDB" id="A0A840PI23"/>
<accession>A0A840PI23</accession>
<reference evidence="1 2" key="1">
    <citation type="submission" date="2020-08" db="EMBL/GenBank/DDBJ databases">
        <title>Genomic Encyclopedia of Type Strains, Phase IV (KMG-IV): sequencing the most valuable type-strain genomes for metagenomic binning, comparative biology and taxonomic classification.</title>
        <authorList>
            <person name="Goeker M."/>
        </authorList>
    </citation>
    <scope>NUCLEOTIDE SEQUENCE [LARGE SCALE GENOMIC DNA]</scope>
    <source>
        <strain evidence="1 2">DSM 45615</strain>
    </source>
</reference>
<comment type="caution">
    <text evidence="1">The sequence shown here is derived from an EMBL/GenBank/DDBJ whole genome shotgun (WGS) entry which is preliminary data.</text>
</comment>
<dbReference type="InterPro" id="IPR003462">
    <property type="entry name" value="ODC_Mu_crystall"/>
</dbReference>
<dbReference type="PANTHER" id="PTHR13812:SF19">
    <property type="entry name" value="KETIMINE REDUCTASE MU-CRYSTALLIN"/>
    <property type="match status" value="1"/>
</dbReference>